<comment type="subcellular location">
    <subcellularLocation>
        <location evidence="1 10">Mitochondrion inner membrane</location>
        <topology evidence="1 10">Single-pass membrane protein</topology>
    </subcellularLocation>
</comment>
<evidence type="ECO:0000313" key="11">
    <source>
        <dbReference type="Ensembl" id="ENSDLAP00005046607.1"/>
    </source>
</evidence>
<evidence type="ECO:0000256" key="5">
    <source>
        <dbReference type="ARBA" id="ARBA00022692"/>
    </source>
</evidence>
<comment type="subunit">
    <text evidence="4">Component of the cytochrome c oxidase (complex IV, CIV), a multisubunit enzyme composed of 14 subunits. The complex is composed of a catalytic core of 3 subunits MT-CO1, MT-CO2 and MT-CO3, encoded in the mitochondrial DNA, and 11 supernumerary subunits COX4I, COX5A, COX5B, COX6A, COX6B, COX6C, COX7A, COX7B, COX7C, COX8 and NDUFA4, which are encoded in the nuclear genome. The complex exists as a monomer or a dimer and forms supercomplexes (SCs) in the inner mitochondrial membrane with NADH-ubiquinone oxidoreductase (complex I, CI) and ubiquinol-cytochrome c oxidoreductase (cytochrome b-c1 complex, complex III, CIII), resulting in different assemblies (supercomplex SCI(1)III(2)IV(1) and megacomplex MCI(2)III(2)IV(2)).</text>
</comment>
<evidence type="ECO:0000256" key="9">
    <source>
        <dbReference type="ARBA" id="ARBA00023136"/>
    </source>
</evidence>
<dbReference type="PANTHER" id="PTHR10707">
    <property type="entry name" value="CYTOCHROME C OXIDASE SUBUNIT IV"/>
    <property type="match status" value="1"/>
</dbReference>
<sequence length="203" mass="23858">MALLYCHDTAIYIQTTIVFEVRERNKRDYFLSQGLKNKNLDCILLEQLVPKATLPVSVHPEVAGSVDMSQPLYWDRLDTPLPDRAYKEVLTAADKSLKQKEKGPWSQLSKEEKIALYRVTFRQTYAEMKQPSAEWKTVMGGVFFFLGFTGLVVWWQAAYVYPERPRTFTDEWKAKQLKRMLDMRINPIEGFSSKWDYEKGQWK</sequence>
<dbReference type="GO" id="GO:0006123">
    <property type="term" value="P:mitochondrial electron transport, cytochrome c to oxygen"/>
    <property type="evidence" value="ECO:0007669"/>
    <property type="project" value="InterPro"/>
</dbReference>
<name>A0A8C4HR45_DICLA</name>
<keyword evidence="12" id="KW-1185">Reference proteome</keyword>
<dbReference type="PRINTS" id="PR01873">
    <property type="entry name" value="CYTCOXIDASE4"/>
</dbReference>
<dbReference type="InterPro" id="IPR004203">
    <property type="entry name" value="Cyt_c_oxidase_su4_fam"/>
</dbReference>
<keyword evidence="6 10" id="KW-0999">Mitochondrion inner membrane</keyword>
<dbReference type="PANTHER" id="PTHR10707:SF15">
    <property type="entry name" value="CYTOCHROME C OXIDASE SUBUNIT 4"/>
    <property type="match status" value="1"/>
</dbReference>
<reference evidence="11" key="1">
    <citation type="submission" date="2025-08" db="UniProtKB">
        <authorList>
            <consortium name="Ensembl"/>
        </authorList>
    </citation>
    <scope>IDENTIFICATION</scope>
</reference>
<dbReference type="FunFam" id="1.10.442.10:FF:000001">
    <property type="entry name" value="Cytochrome c oxidase subunit 4 isoform 1"/>
    <property type="match status" value="1"/>
</dbReference>
<dbReference type="CDD" id="cd00922">
    <property type="entry name" value="Cyt_c_Oxidase_IV"/>
    <property type="match status" value="1"/>
</dbReference>
<evidence type="ECO:0000256" key="4">
    <source>
        <dbReference type="ARBA" id="ARBA00011485"/>
    </source>
</evidence>
<dbReference type="Pfam" id="PF02936">
    <property type="entry name" value="COX4"/>
    <property type="match status" value="1"/>
</dbReference>
<evidence type="ECO:0000313" key="12">
    <source>
        <dbReference type="Proteomes" id="UP000694389"/>
    </source>
</evidence>
<feature type="transmembrane region" description="Helical" evidence="10">
    <location>
        <begin position="138"/>
        <end position="157"/>
    </location>
</feature>
<keyword evidence="8 10" id="KW-0496">Mitochondrion</keyword>
<evidence type="ECO:0000256" key="6">
    <source>
        <dbReference type="ARBA" id="ARBA00022792"/>
    </source>
</evidence>
<keyword evidence="9 10" id="KW-0472">Membrane</keyword>
<dbReference type="Proteomes" id="UP000694389">
    <property type="component" value="Unassembled WGS sequence"/>
</dbReference>
<dbReference type="GO" id="GO:0005743">
    <property type="term" value="C:mitochondrial inner membrane"/>
    <property type="evidence" value="ECO:0007669"/>
    <property type="project" value="UniProtKB-SubCell"/>
</dbReference>
<comment type="pathway">
    <text evidence="2 10">Energy metabolism; oxidative phosphorylation.</text>
</comment>
<comment type="similarity">
    <text evidence="3 10">Belongs to the cytochrome c oxidase IV family.</text>
</comment>
<dbReference type="SUPFAM" id="SSF81406">
    <property type="entry name" value="Mitochondrial cytochrome c oxidase subunit IV"/>
    <property type="match status" value="1"/>
</dbReference>
<evidence type="ECO:0000256" key="10">
    <source>
        <dbReference type="RuleBase" id="RU367145"/>
    </source>
</evidence>
<evidence type="ECO:0000256" key="8">
    <source>
        <dbReference type="ARBA" id="ARBA00023128"/>
    </source>
</evidence>
<evidence type="ECO:0000256" key="3">
    <source>
        <dbReference type="ARBA" id="ARBA00008135"/>
    </source>
</evidence>
<organism evidence="11 12">
    <name type="scientific">Dicentrarchus labrax</name>
    <name type="common">European seabass</name>
    <name type="synonym">Morone labrax</name>
    <dbReference type="NCBI Taxonomy" id="13489"/>
    <lineage>
        <taxon>Eukaryota</taxon>
        <taxon>Metazoa</taxon>
        <taxon>Chordata</taxon>
        <taxon>Craniata</taxon>
        <taxon>Vertebrata</taxon>
        <taxon>Euteleostomi</taxon>
        <taxon>Actinopterygii</taxon>
        <taxon>Neopterygii</taxon>
        <taxon>Teleostei</taxon>
        <taxon>Neoteleostei</taxon>
        <taxon>Acanthomorphata</taxon>
        <taxon>Eupercaria</taxon>
        <taxon>Moronidae</taxon>
        <taxon>Dicentrarchus</taxon>
    </lineage>
</organism>
<evidence type="ECO:0000256" key="2">
    <source>
        <dbReference type="ARBA" id="ARBA00004673"/>
    </source>
</evidence>
<dbReference type="InterPro" id="IPR036639">
    <property type="entry name" value="Cyt_c_oxidase_su4_sf"/>
</dbReference>
<dbReference type="Gene3D" id="1.10.442.10">
    <property type="entry name" value="Cytochrome c oxidase subunit IV"/>
    <property type="match status" value="1"/>
</dbReference>
<evidence type="ECO:0000256" key="1">
    <source>
        <dbReference type="ARBA" id="ARBA00004434"/>
    </source>
</evidence>
<protein>
    <recommendedName>
        <fullName evidence="10">Cytochrome c oxidase subunit 4</fullName>
    </recommendedName>
</protein>
<gene>
    <name evidence="11" type="primary">LOC127377540</name>
</gene>
<accession>A0A8C4HR45</accession>
<dbReference type="GeneTree" id="ENSGT00390000002407"/>
<keyword evidence="5 10" id="KW-0812">Transmembrane</keyword>
<dbReference type="GO" id="GO:0045277">
    <property type="term" value="C:respiratory chain complex IV"/>
    <property type="evidence" value="ECO:0007669"/>
    <property type="project" value="InterPro"/>
</dbReference>
<evidence type="ECO:0000256" key="7">
    <source>
        <dbReference type="ARBA" id="ARBA00022989"/>
    </source>
</evidence>
<reference evidence="11" key="2">
    <citation type="submission" date="2025-09" db="UniProtKB">
        <authorList>
            <consortium name="Ensembl"/>
        </authorList>
    </citation>
    <scope>IDENTIFICATION</scope>
</reference>
<dbReference type="AlphaFoldDB" id="A0A8C4HR45"/>
<dbReference type="Ensembl" id="ENSDLAT00005049725.2">
    <property type="protein sequence ID" value="ENSDLAP00005046607.1"/>
    <property type="gene ID" value="ENSDLAG00005020602.2"/>
</dbReference>
<comment type="function">
    <text evidence="10">Component of the cytochrome c oxidase, the last enzyme in the mitochondrial electron transport chain which drives oxidative phosphorylation.</text>
</comment>
<dbReference type="InterPro" id="IPR013288">
    <property type="entry name" value="Cyt_c_oxidase_su4"/>
</dbReference>
<dbReference type="UniPathway" id="UPA00705"/>
<proteinExistence type="inferred from homology"/>
<keyword evidence="7 10" id="KW-1133">Transmembrane helix</keyword>